<dbReference type="InterPro" id="IPR036864">
    <property type="entry name" value="Zn2-C6_fun-type_DNA-bd_sf"/>
</dbReference>
<name>A0ABX6F0V8_KLUMA</name>
<dbReference type="PROSITE" id="PS00463">
    <property type="entry name" value="ZN2_CY6_FUNGAL_1"/>
    <property type="match status" value="1"/>
</dbReference>
<keyword evidence="5" id="KW-0479">Metal-binding</keyword>
<reference evidence="5 6" key="1">
    <citation type="submission" date="2016-03" db="EMBL/GenBank/DDBJ databases">
        <title>How can Kluyveromyces marxianus grow so fast - potential evolutionary course in Saccharomyces Complex revealed by comparative genomics.</title>
        <authorList>
            <person name="Mo W."/>
            <person name="Lu W."/>
            <person name="Yang X."/>
            <person name="Qi J."/>
            <person name="Lv H."/>
        </authorList>
    </citation>
    <scope>NUCLEOTIDE SEQUENCE [LARGE SCALE GENOMIC DNA]</scope>
    <source>
        <strain evidence="5 6">FIM1</strain>
    </source>
</reference>
<evidence type="ECO:0000256" key="1">
    <source>
        <dbReference type="ARBA" id="ARBA00004123"/>
    </source>
</evidence>
<dbReference type="Pfam" id="PF11951">
    <property type="entry name" value="Fungal_trans_2"/>
    <property type="match status" value="1"/>
</dbReference>
<dbReference type="SUPFAM" id="SSF57701">
    <property type="entry name" value="Zn2/Cys6 DNA-binding domain"/>
    <property type="match status" value="1"/>
</dbReference>
<evidence type="ECO:0000313" key="6">
    <source>
        <dbReference type="Proteomes" id="UP000422736"/>
    </source>
</evidence>
<feature type="domain" description="Zn(2)-C6 fungal-type" evidence="4">
    <location>
        <begin position="49"/>
        <end position="79"/>
    </location>
</feature>
<sequence length="749" mass="84787">MIDVKKEALENSSIGKVIGDVDANVKDGSDASTPVEKKKKQRKTRSTAGCFTCRLKRMKCDEKRPICSRCNRNMLTCIWPKEGNGRLTKEMRRSMKETIDPYAGMDPNKAHFVVAVEEDGKLQITTEDTERHSTGKSKTKVNFTGAGTSKDVKSLDKIVIKSPIVVHADSTDFKQVSPDKPGTASIDFVNYSYESKDKDFVKLERDKTTSTLSSSEEDSINDAFFSTLLENMPGAASDTRVVSRATANNLQQFNVIGSDPDFFWGKVFDMNFTKPLMTPNFNIISPLPSMATLPAADDTSMQPDSLLLSQFGEKDCYVLDNEQTGEIYLNLLQNFKDWSKLNDDDDDLLSIANILSKYAFTEKELLLYFTCVHYFFPAIGPQPTLPQLTTTETFLPLIKQHAVVKDVFLCCGATFLEWCQPSKYSDVAEELYQKSRTKLKQMTKEGTIKGDETWAFACFQLLCLTDKFRKGSGTSMTDRCVDNLAHSFNIIKKKIKLIQTQGSTATDRMLIESFMYNYTVSLLVARDLSKLPSPFSKNFYELTKILKSPLFDGCDVNWINNPILGSSVEAFEMLAKVSYLSRFPLPLRETEWIERGKRLLEECLYYTPPSLPDEVKNDPQKYATYRPSLLCGSIISKACYLLLSKILRFTEFKIDDFEIQGVVKYTIKSLCAVEKGNPLLCILLWSLLIIGAFTIDMEDRLVIKEYLRSASETIHTYGALKIADFLDLIWQQKNIDLLFVRENLSQVVI</sequence>
<evidence type="ECO:0000256" key="2">
    <source>
        <dbReference type="ARBA" id="ARBA00023242"/>
    </source>
</evidence>
<organism evidence="5 6">
    <name type="scientific">Kluyveromyces marxianus</name>
    <name type="common">Yeast</name>
    <name type="synonym">Candida kefyr</name>
    <dbReference type="NCBI Taxonomy" id="4911"/>
    <lineage>
        <taxon>Eukaryota</taxon>
        <taxon>Fungi</taxon>
        <taxon>Dikarya</taxon>
        <taxon>Ascomycota</taxon>
        <taxon>Saccharomycotina</taxon>
        <taxon>Saccharomycetes</taxon>
        <taxon>Saccharomycetales</taxon>
        <taxon>Saccharomycetaceae</taxon>
        <taxon>Kluyveromyces</taxon>
    </lineage>
</organism>
<dbReference type="SMART" id="SM00066">
    <property type="entry name" value="GAL4"/>
    <property type="match status" value="1"/>
</dbReference>
<dbReference type="Proteomes" id="UP000422736">
    <property type="component" value="Chromosome 7"/>
</dbReference>
<evidence type="ECO:0000313" key="5">
    <source>
        <dbReference type="EMBL" id="QGN18225.1"/>
    </source>
</evidence>
<dbReference type="CDD" id="cd00067">
    <property type="entry name" value="GAL4"/>
    <property type="match status" value="1"/>
</dbReference>
<evidence type="ECO:0000259" key="4">
    <source>
        <dbReference type="PROSITE" id="PS50048"/>
    </source>
</evidence>
<dbReference type="InterPro" id="IPR021858">
    <property type="entry name" value="Fun_TF"/>
</dbReference>
<feature type="region of interest" description="Disordered" evidence="3">
    <location>
        <begin position="22"/>
        <end position="41"/>
    </location>
</feature>
<keyword evidence="5" id="KW-0862">Zinc</keyword>
<keyword evidence="2" id="KW-0539">Nucleus</keyword>
<dbReference type="EMBL" id="CP015061">
    <property type="protein sequence ID" value="QGN18225.1"/>
    <property type="molecule type" value="Genomic_DNA"/>
</dbReference>
<comment type="subcellular location">
    <subcellularLocation>
        <location evidence="1">Nucleus</location>
    </subcellularLocation>
</comment>
<dbReference type="PANTHER" id="PTHR37534:SF46">
    <property type="entry name" value="ZN(II)2CYS6 TRANSCRIPTION FACTOR (EUROFUNG)"/>
    <property type="match status" value="1"/>
</dbReference>
<proteinExistence type="predicted"/>
<keyword evidence="6" id="KW-1185">Reference proteome</keyword>
<evidence type="ECO:0000256" key="3">
    <source>
        <dbReference type="SAM" id="MobiDB-lite"/>
    </source>
</evidence>
<gene>
    <name evidence="5" type="primary">YRR1</name>
    <name evidence="5" type="ORF">FIM1_4550</name>
</gene>
<dbReference type="Pfam" id="PF00172">
    <property type="entry name" value="Zn_clus"/>
    <property type="match status" value="1"/>
</dbReference>
<dbReference type="PROSITE" id="PS50048">
    <property type="entry name" value="ZN2_CY6_FUNGAL_2"/>
    <property type="match status" value="1"/>
</dbReference>
<keyword evidence="5" id="KW-0863">Zinc-finger</keyword>
<accession>A0ABX6F0V8</accession>
<dbReference type="GO" id="GO:0008270">
    <property type="term" value="F:zinc ion binding"/>
    <property type="evidence" value="ECO:0007669"/>
    <property type="project" value="UniProtKB-KW"/>
</dbReference>
<dbReference type="InterPro" id="IPR001138">
    <property type="entry name" value="Zn2Cys6_DnaBD"/>
</dbReference>
<dbReference type="Gene3D" id="4.10.240.10">
    <property type="entry name" value="Zn(2)-C6 fungal-type DNA-binding domain"/>
    <property type="match status" value="1"/>
</dbReference>
<protein>
    <submittedName>
        <fullName evidence="5">Zn2-Cys6 zinc-finger transcription factor YRR1</fullName>
    </submittedName>
</protein>
<dbReference type="PANTHER" id="PTHR37534">
    <property type="entry name" value="TRANSCRIPTIONAL ACTIVATOR PROTEIN UGA3"/>
    <property type="match status" value="1"/>
</dbReference>